<keyword evidence="1" id="KW-0472">Membrane</keyword>
<accession>A0A0E9Q5S1</accession>
<reference evidence="2" key="2">
    <citation type="journal article" date="2015" name="Fish Shellfish Immunol.">
        <title>Early steps in the European eel (Anguilla anguilla)-Vibrio vulnificus interaction in the gills: Role of the RtxA13 toxin.</title>
        <authorList>
            <person name="Callol A."/>
            <person name="Pajuelo D."/>
            <person name="Ebbesson L."/>
            <person name="Teles M."/>
            <person name="MacKenzie S."/>
            <person name="Amaro C."/>
        </authorList>
    </citation>
    <scope>NUCLEOTIDE SEQUENCE</scope>
</reference>
<evidence type="ECO:0000256" key="1">
    <source>
        <dbReference type="SAM" id="Phobius"/>
    </source>
</evidence>
<keyword evidence="1" id="KW-0812">Transmembrane</keyword>
<feature type="transmembrane region" description="Helical" evidence="1">
    <location>
        <begin position="6"/>
        <end position="24"/>
    </location>
</feature>
<organism evidence="2">
    <name type="scientific">Anguilla anguilla</name>
    <name type="common">European freshwater eel</name>
    <name type="synonym">Muraena anguilla</name>
    <dbReference type="NCBI Taxonomy" id="7936"/>
    <lineage>
        <taxon>Eukaryota</taxon>
        <taxon>Metazoa</taxon>
        <taxon>Chordata</taxon>
        <taxon>Craniata</taxon>
        <taxon>Vertebrata</taxon>
        <taxon>Euteleostomi</taxon>
        <taxon>Actinopterygii</taxon>
        <taxon>Neopterygii</taxon>
        <taxon>Teleostei</taxon>
        <taxon>Anguilliformes</taxon>
        <taxon>Anguillidae</taxon>
        <taxon>Anguilla</taxon>
    </lineage>
</organism>
<protein>
    <submittedName>
        <fullName evidence="2">Uncharacterized protein</fullName>
    </submittedName>
</protein>
<dbReference type="EMBL" id="GBXM01096478">
    <property type="protein sequence ID" value="JAH12099.1"/>
    <property type="molecule type" value="Transcribed_RNA"/>
</dbReference>
<dbReference type="AlphaFoldDB" id="A0A0E9Q5S1"/>
<sequence length="57" mass="6934">MVIVTLHVLGITYTFFIQFFTHIYETRVMGYDQKVDLQKMLYKQLYLSNYHIELMVP</sequence>
<proteinExistence type="predicted"/>
<evidence type="ECO:0000313" key="2">
    <source>
        <dbReference type="EMBL" id="JAH12099.1"/>
    </source>
</evidence>
<reference evidence="2" key="1">
    <citation type="submission" date="2014-11" db="EMBL/GenBank/DDBJ databases">
        <authorList>
            <person name="Amaro Gonzalez C."/>
        </authorList>
    </citation>
    <scope>NUCLEOTIDE SEQUENCE</scope>
</reference>
<keyword evidence="1" id="KW-1133">Transmembrane helix</keyword>
<name>A0A0E9Q5S1_ANGAN</name>